<dbReference type="GO" id="GO:0022625">
    <property type="term" value="C:cytosolic large ribosomal subunit"/>
    <property type="evidence" value="ECO:0007669"/>
    <property type="project" value="TreeGrafter"/>
</dbReference>
<dbReference type="InterPro" id="IPR029751">
    <property type="entry name" value="Ribosomal_L25_dom"/>
</dbReference>
<evidence type="ECO:0000256" key="3">
    <source>
        <dbReference type="ARBA" id="ARBA00022980"/>
    </source>
</evidence>
<dbReference type="SUPFAM" id="SSF50715">
    <property type="entry name" value="Ribosomal protein L25-like"/>
    <property type="match status" value="1"/>
</dbReference>
<dbReference type="PANTHER" id="PTHR33284:SF1">
    <property type="entry name" value="RIBOSOMAL PROTEIN L25_GLN-TRNA SYNTHETASE, ANTI-CODON-BINDING DOMAIN-CONTAINING PROTEIN"/>
    <property type="match status" value="1"/>
</dbReference>
<dbReference type="InterPro" id="IPR001021">
    <property type="entry name" value="Ribosomal_bL25_long"/>
</dbReference>
<comment type="caution">
    <text evidence="8">The sequence shown here is derived from an EMBL/GenBank/DDBJ whole genome shotgun (WGS) entry which is preliminary data.</text>
</comment>
<dbReference type="Pfam" id="PF01386">
    <property type="entry name" value="Ribosomal_L25p"/>
    <property type="match status" value="1"/>
</dbReference>
<accession>A0A7C3LTU0</accession>
<organism evidence="8">
    <name type="scientific">Leptospirillum ferriphilum</name>
    <dbReference type="NCBI Taxonomy" id="178606"/>
    <lineage>
        <taxon>Bacteria</taxon>
        <taxon>Pseudomonadati</taxon>
        <taxon>Nitrospirota</taxon>
        <taxon>Nitrospiria</taxon>
        <taxon>Nitrospirales</taxon>
        <taxon>Nitrospiraceae</taxon>
        <taxon>Leptospirillum</taxon>
    </lineage>
</organism>
<protein>
    <recommendedName>
        <fullName evidence="5">Large ribosomal subunit protein bL25</fullName>
    </recommendedName>
    <alternativeName>
        <fullName evidence="5">General stress protein CTC</fullName>
    </alternativeName>
</protein>
<dbReference type="GO" id="GO:0003735">
    <property type="term" value="F:structural constituent of ribosome"/>
    <property type="evidence" value="ECO:0007669"/>
    <property type="project" value="InterPro"/>
</dbReference>
<evidence type="ECO:0000256" key="1">
    <source>
        <dbReference type="ARBA" id="ARBA00022730"/>
    </source>
</evidence>
<dbReference type="Gene3D" id="2.170.120.20">
    <property type="entry name" value="Ribosomal protein L25, beta domain"/>
    <property type="match status" value="1"/>
</dbReference>
<evidence type="ECO:0000256" key="5">
    <source>
        <dbReference type="HAMAP-Rule" id="MF_01334"/>
    </source>
</evidence>
<keyword evidence="4 5" id="KW-0687">Ribonucleoprotein</keyword>
<comment type="function">
    <text evidence="5">This is one of the proteins that binds to the 5S RNA in the ribosome where it forms part of the central protuberance.</text>
</comment>
<keyword evidence="2 5" id="KW-0694">RNA-binding</keyword>
<sequence>MQNVEINAEFRSANGKGIARQLRMSGQIPAVLYSRGKATSLSLSLSHVQKVFHSHAGSHAIFRLKVNGLRESRDNVMALVRDVQRDPLTGRIMHLDFFELSEKDMVRNRVPVEIVGEVPVGVKLGGVLEHHVREVMVECLPAAMPDHIKLDASSLGINDSVHVRDLPSSPGLRIIDSPDTVLVHILPPRTEAPEETVAAAATEPEAPKK</sequence>
<comment type="subunit">
    <text evidence="5">Part of the 50S ribosomal subunit; part of the 5S rRNA/L5/L18/L25 subcomplex. Contacts the 5S rRNA. Binds to the 5S rRNA independently of L5 and L18.</text>
</comment>
<evidence type="ECO:0000313" key="8">
    <source>
        <dbReference type="EMBL" id="HFT93659.1"/>
    </source>
</evidence>
<evidence type="ECO:0000259" key="6">
    <source>
        <dbReference type="Pfam" id="PF01386"/>
    </source>
</evidence>
<dbReference type="Pfam" id="PF14693">
    <property type="entry name" value="Ribosomal_TL5_C"/>
    <property type="match status" value="1"/>
</dbReference>
<feature type="domain" description="Large ribosomal subunit protein bL25 beta" evidence="7">
    <location>
        <begin position="106"/>
        <end position="189"/>
    </location>
</feature>
<dbReference type="GO" id="GO:0008097">
    <property type="term" value="F:5S rRNA binding"/>
    <property type="evidence" value="ECO:0007669"/>
    <property type="project" value="InterPro"/>
</dbReference>
<name>A0A7C3LTU0_9BACT</name>
<reference evidence="8" key="1">
    <citation type="journal article" date="2020" name="mSystems">
        <title>Genome- and Community-Level Interaction Insights into Carbon Utilization and Element Cycling Functions of Hydrothermarchaeota in Hydrothermal Sediment.</title>
        <authorList>
            <person name="Zhou Z."/>
            <person name="Liu Y."/>
            <person name="Xu W."/>
            <person name="Pan J."/>
            <person name="Luo Z.H."/>
            <person name="Li M."/>
        </authorList>
    </citation>
    <scope>NUCLEOTIDE SEQUENCE [LARGE SCALE GENOMIC DNA]</scope>
    <source>
        <strain evidence="8">SpSt-902</strain>
    </source>
</reference>
<dbReference type="InterPro" id="IPR037121">
    <property type="entry name" value="Ribosomal_bL25_C"/>
</dbReference>
<dbReference type="Gene3D" id="2.40.240.10">
    <property type="entry name" value="Ribosomal Protein L25, Chain P"/>
    <property type="match status" value="1"/>
</dbReference>
<dbReference type="PANTHER" id="PTHR33284">
    <property type="entry name" value="RIBOSOMAL PROTEIN L25/GLN-TRNA SYNTHETASE, ANTI-CODON-BINDING DOMAIN-CONTAINING PROTEIN"/>
    <property type="match status" value="1"/>
</dbReference>
<proteinExistence type="inferred from homology"/>
<dbReference type="AlphaFoldDB" id="A0A7C3LTU0"/>
<gene>
    <name evidence="5" type="primary">rplY</name>
    <name evidence="5" type="synonym">ctc</name>
    <name evidence="8" type="ORF">ENX03_06950</name>
</gene>
<dbReference type="EMBL" id="DTMM01000142">
    <property type="protein sequence ID" value="HFT93659.1"/>
    <property type="molecule type" value="Genomic_DNA"/>
</dbReference>
<dbReference type="GO" id="GO:0006412">
    <property type="term" value="P:translation"/>
    <property type="evidence" value="ECO:0007669"/>
    <property type="project" value="UniProtKB-UniRule"/>
</dbReference>
<evidence type="ECO:0000259" key="7">
    <source>
        <dbReference type="Pfam" id="PF14693"/>
    </source>
</evidence>
<dbReference type="CDD" id="cd00495">
    <property type="entry name" value="Ribosomal_L25_TL5_CTC"/>
    <property type="match status" value="1"/>
</dbReference>
<comment type="similarity">
    <text evidence="5">Belongs to the bacterial ribosomal protein bL25 family. CTC subfamily.</text>
</comment>
<dbReference type="InterPro" id="IPR020057">
    <property type="entry name" value="Ribosomal_bL25_b-dom"/>
</dbReference>
<evidence type="ECO:0000256" key="2">
    <source>
        <dbReference type="ARBA" id="ARBA00022884"/>
    </source>
</evidence>
<keyword evidence="3 5" id="KW-0689">Ribosomal protein</keyword>
<dbReference type="HAMAP" id="MF_01334">
    <property type="entry name" value="Ribosomal_bL25_CTC"/>
    <property type="match status" value="1"/>
</dbReference>
<dbReference type="NCBIfam" id="TIGR00731">
    <property type="entry name" value="bL25_bact_ctc"/>
    <property type="match status" value="1"/>
</dbReference>
<keyword evidence="1 5" id="KW-0699">rRNA-binding</keyword>
<dbReference type="InterPro" id="IPR011035">
    <property type="entry name" value="Ribosomal_bL25/Gln-tRNA_synth"/>
</dbReference>
<dbReference type="InterPro" id="IPR020930">
    <property type="entry name" value="Ribosomal_uL5_bac-type"/>
</dbReference>
<feature type="domain" description="Large ribosomal subunit protein bL25 L25" evidence="6">
    <location>
        <begin position="6"/>
        <end position="97"/>
    </location>
</feature>
<evidence type="ECO:0000256" key="4">
    <source>
        <dbReference type="ARBA" id="ARBA00023274"/>
    </source>
</evidence>
<dbReference type="InterPro" id="IPR020056">
    <property type="entry name" value="Rbsml_bL25/Gln-tRNA_synth_N"/>
</dbReference>